<dbReference type="PATRIC" id="fig|1365248.3.peg.2470"/>
<dbReference type="InterPro" id="IPR002528">
    <property type="entry name" value="MATE_fam"/>
</dbReference>
<keyword evidence="1" id="KW-0813">Transport</keyword>
<evidence type="ECO:0000313" key="4">
    <source>
        <dbReference type="Proteomes" id="UP000076486"/>
    </source>
</evidence>
<feature type="transmembrane region" description="Helical" evidence="2">
    <location>
        <begin position="203"/>
        <end position="224"/>
    </location>
</feature>
<feature type="transmembrane region" description="Helical" evidence="2">
    <location>
        <begin position="144"/>
        <end position="166"/>
    </location>
</feature>
<dbReference type="RefSeq" id="WP_063368073.1">
    <property type="nucleotide sequence ID" value="NZ_AUYC01000028.1"/>
</dbReference>
<dbReference type="PANTHER" id="PTHR43298:SF2">
    <property type="entry name" value="FMN_FAD EXPORTER YEEO-RELATED"/>
    <property type="match status" value="1"/>
</dbReference>
<feature type="transmembrane region" description="Helical" evidence="2">
    <location>
        <begin position="245"/>
        <end position="271"/>
    </location>
</feature>
<feature type="transmembrane region" description="Helical" evidence="2">
    <location>
        <begin position="427"/>
        <end position="447"/>
    </location>
</feature>
<evidence type="ECO:0000313" key="3">
    <source>
        <dbReference type="EMBL" id="KZN63274.1"/>
    </source>
</evidence>
<dbReference type="GO" id="GO:0005886">
    <property type="term" value="C:plasma membrane"/>
    <property type="evidence" value="ECO:0007669"/>
    <property type="project" value="TreeGrafter"/>
</dbReference>
<keyword evidence="2" id="KW-1133">Transmembrane helix</keyword>
<feature type="transmembrane region" description="Helical" evidence="2">
    <location>
        <begin position="26"/>
        <end position="43"/>
    </location>
</feature>
<evidence type="ECO:0000256" key="2">
    <source>
        <dbReference type="SAM" id="Phobius"/>
    </source>
</evidence>
<dbReference type="Pfam" id="PF01554">
    <property type="entry name" value="MatE"/>
    <property type="match status" value="2"/>
</dbReference>
<evidence type="ECO:0008006" key="5">
    <source>
        <dbReference type="Google" id="ProtNLM"/>
    </source>
</evidence>
<feature type="transmembrane region" description="Helical" evidence="2">
    <location>
        <begin position="318"/>
        <end position="338"/>
    </location>
</feature>
<feature type="transmembrane region" description="Helical" evidence="2">
    <location>
        <begin position="100"/>
        <end position="124"/>
    </location>
</feature>
<gene>
    <name evidence="3" type="ORF">N473_17755</name>
</gene>
<dbReference type="PANTHER" id="PTHR43298">
    <property type="entry name" value="MULTIDRUG RESISTANCE PROTEIN NORM-RELATED"/>
    <property type="match status" value="1"/>
</dbReference>
<dbReference type="GO" id="GO:0015297">
    <property type="term" value="F:antiporter activity"/>
    <property type="evidence" value="ECO:0007669"/>
    <property type="project" value="InterPro"/>
</dbReference>
<feature type="transmembrane region" description="Helical" evidence="2">
    <location>
        <begin position="394"/>
        <end position="415"/>
    </location>
</feature>
<dbReference type="InterPro" id="IPR050222">
    <property type="entry name" value="MATE_MdtK"/>
</dbReference>
<keyword evidence="2" id="KW-0472">Membrane</keyword>
<protein>
    <recommendedName>
        <fullName evidence="5">Multidrug transporter MatE</fullName>
    </recommendedName>
</protein>
<dbReference type="GO" id="GO:0042910">
    <property type="term" value="F:xenobiotic transmembrane transporter activity"/>
    <property type="evidence" value="ECO:0007669"/>
    <property type="project" value="InterPro"/>
</dbReference>
<feature type="transmembrane region" description="Helical" evidence="2">
    <location>
        <begin position="283"/>
        <end position="306"/>
    </location>
</feature>
<reference evidence="3 4" key="1">
    <citation type="submission" date="2013-07" db="EMBL/GenBank/DDBJ databases">
        <title>Comparative Genomic and Metabolomic Analysis of Twelve Strains of Pseudoalteromonas luteoviolacea.</title>
        <authorList>
            <person name="Vynne N.G."/>
            <person name="Mansson M."/>
            <person name="Gram L."/>
        </authorList>
    </citation>
    <scope>NUCLEOTIDE SEQUENCE [LARGE SCALE GENOMIC DNA]</scope>
    <source>
        <strain evidence="3 4">CPMOR-1</strain>
    </source>
</reference>
<comment type="caution">
    <text evidence="3">The sequence shown here is derived from an EMBL/GenBank/DDBJ whole genome shotgun (WGS) entry which is preliminary data.</text>
</comment>
<proteinExistence type="predicted"/>
<feature type="transmembrane region" description="Helical" evidence="2">
    <location>
        <begin position="358"/>
        <end position="382"/>
    </location>
</feature>
<dbReference type="Proteomes" id="UP000076486">
    <property type="component" value="Unassembled WGS sequence"/>
</dbReference>
<sequence length="453" mass="49569">MSENTLDKAVPNETTLVNACCLIIKNYFPILLTFLSSLLLFTIDRISLSNYSETVLAASGPATYTSMVLLTLFTTGIAYTRTKVAIANGQGEQKTIESEISTSIASSLIISLIVIAVGSLAYFIPDFSSRDIATVQEEKAYLLFFPLFGFFAAINSCFSSILVALLKSKFVLYVSLVEHALNAALTVSLVYGLWFLPELGIKGAAIGTAIALAVSTCLYVILLLQNRLVSYQEIKSVSSSQIRSFFSHAIPLSASGVSRVIGNACFVWLVGSVSTAVLISNNILVAINYIFVIPIVALGIAINAVVANEIGKDKNTSVFLNASILVGTLYLFITYLIISNCDKFLFDLFTPSNINQSLVSIFNESLLPMASYIIAFCYSTIFAKHLESYKKNKFVFKVRLYISTIFNITTLYLFLKLFSDTGNLLSTAWYLGAAFEALAAIILYIYIIKIRRG</sequence>
<dbReference type="EMBL" id="AUYC01000028">
    <property type="protein sequence ID" value="KZN63274.1"/>
    <property type="molecule type" value="Genomic_DNA"/>
</dbReference>
<keyword evidence="2" id="KW-0812">Transmembrane</keyword>
<feature type="transmembrane region" description="Helical" evidence="2">
    <location>
        <begin position="173"/>
        <end position="197"/>
    </location>
</feature>
<dbReference type="AlphaFoldDB" id="A0A167KU46"/>
<accession>A0A167KU46</accession>
<evidence type="ECO:0000256" key="1">
    <source>
        <dbReference type="ARBA" id="ARBA00022448"/>
    </source>
</evidence>
<feature type="transmembrane region" description="Helical" evidence="2">
    <location>
        <begin position="55"/>
        <end position="79"/>
    </location>
</feature>
<organism evidence="3 4">
    <name type="scientific">Pseudoalteromonas luteoviolacea CPMOR-1</name>
    <dbReference type="NCBI Taxonomy" id="1365248"/>
    <lineage>
        <taxon>Bacteria</taxon>
        <taxon>Pseudomonadati</taxon>
        <taxon>Pseudomonadota</taxon>
        <taxon>Gammaproteobacteria</taxon>
        <taxon>Alteromonadales</taxon>
        <taxon>Pseudoalteromonadaceae</taxon>
        <taxon>Pseudoalteromonas</taxon>
    </lineage>
</organism>
<name>A0A167KU46_9GAMM</name>